<keyword evidence="9" id="KW-1185">Reference proteome</keyword>
<dbReference type="Proteomes" id="UP000694397">
    <property type="component" value="Chromosome 11"/>
</dbReference>
<evidence type="ECO:0000313" key="8">
    <source>
        <dbReference type="Proteomes" id="UP000034805"/>
    </source>
</evidence>
<feature type="coiled-coil region" evidence="3">
    <location>
        <begin position="89"/>
        <end position="123"/>
    </location>
</feature>
<reference evidence="7 9" key="2">
    <citation type="submission" date="2019-04" db="EMBL/GenBank/DDBJ databases">
        <authorList>
            <consortium name="Wellcome Sanger Institute Data Sharing"/>
        </authorList>
    </citation>
    <scope>NUCLEOTIDE SEQUENCE [LARGE SCALE GENOMIC DNA]</scope>
</reference>
<dbReference type="SUPFAM" id="SSF64593">
    <property type="entry name" value="Intermediate filament protein, coiled coil region"/>
    <property type="match status" value="2"/>
</dbReference>
<dbReference type="EMBL" id="JARO02008275">
    <property type="protein sequence ID" value="KPP62929.1"/>
    <property type="molecule type" value="Genomic_DNA"/>
</dbReference>
<proteinExistence type="predicted"/>
<dbReference type="AlphaFoldDB" id="A0A0N8JX72"/>
<evidence type="ECO:0000256" key="2">
    <source>
        <dbReference type="ARBA" id="ARBA00023054"/>
    </source>
</evidence>
<dbReference type="Pfam" id="PF00038">
    <property type="entry name" value="Filament"/>
    <property type="match status" value="1"/>
</dbReference>
<gene>
    <name evidence="7" type="primary">LOC108941077</name>
    <name evidence="6" type="ORF">Z043_118845</name>
</gene>
<dbReference type="PROSITE" id="PS51842">
    <property type="entry name" value="IF_ROD_2"/>
    <property type="match status" value="1"/>
</dbReference>
<evidence type="ECO:0000256" key="4">
    <source>
        <dbReference type="SAM" id="MobiDB-lite"/>
    </source>
</evidence>
<organism evidence="6 8">
    <name type="scientific">Scleropages formosus</name>
    <name type="common">Asian bonytongue</name>
    <name type="synonym">Osteoglossum formosum</name>
    <dbReference type="NCBI Taxonomy" id="113540"/>
    <lineage>
        <taxon>Eukaryota</taxon>
        <taxon>Metazoa</taxon>
        <taxon>Chordata</taxon>
        <taxon>Craniata</taxon>
        <taxon>Vertebrata</taxon>
        <taxon>Euteleostomi</taxon>
        <taxon>Actinopterygii</taxon>
        <taxon>Neopterygii</taxon>
        <taxon>Teleostei</taxon>
        <taxon>Osteoglossocephala</taxon>
        <taxon>Osteoglossomorpha</taxon>
        <taxon>Osteoglossiformes</taxon>
        <taxon>Osteoglossidae</taxon>
        <taxon>Scleropages</taxon>
    </lineage>
</organism>
<reference evidence="6 8" key="1">
    <citation type="submission" date="2015-08" db="EMBL/GenBank/DDBJ databases">
        <title>The genome of the Asian arowana (Scleropages formosus).</title>
        <authorList>
            <person name="Tan M.H."/>
            <person name="Gan H.M."/>
            <person name="Croft L.J."/>
            <person name="Austin C.M."/>
        </authorList>
    </citation>
    <scope>NUCLEOTIDE SEQUENCE [LARGE SCALE GENOMIC DNA]</scope>
    <source>
        <strain evidence="6">Aro1</strain>
    </source>
</reference>
<feature type="coiled-coil region" evidence="3">
    <location>
        <begin position="195"/>
        <end position="222"/>
    </location>
</feature>
<protein>
    <submittedName>
        <fullName evidence="7">Keratin, type I cytoskeletal 13-like</fullName>
    </submittedName>
</protein>
<keyword evidence="1" id="KW-0403">Intermediate filament</keyword>
<dbReference type="InterPro" id="IPR002957">
    <property type="entry name" value="Keratin_I"/>
</dbReference>
<dbReference type="RefSeq" id="XP_018619050.1">
    <property type="nucleotide sequence ID" value="XM_018763534.2"/>
</dbReference>
<accession>A0A0N8JX72</accession>
<dbReference type="KEGG" id="sfm:108941077"/>
<dbReference type="SMART" id="SM01391">
    <property type="entry name" value="Filament"/>
    <property type="match status" value="1"/>
</dbReference>
<dbReference type="PANTHER" id="PTHR23239:SF367">
    <property type="entry name" value="KERATIN 15-RELATED"/>
    <property type="match status" value="1"/>
</dbReference>
<feature type="compositionally biased region" description="Low complexity" evidence="4">
    <location>
        <begin position="25"/>
        <end position="35"/>
    </location>
</feature>
<dbReference type="OrthoDB" id="2441647at2759"/>
<dbReference type="Gene3D" id="1.20.5.500">
    <property type="entry name" value="Single helix bin"/>
    <property type="match status" value="1"/>
</dbReference>
<reference evidence="7" key="3">
    <citation type="submission" date="2025-05" db="UniProtKB">
        <authorList>
            <consortium name="Ensembl"/>
        </authorList>
    </citation>
    <scope>IDENTIFICATION</scope>
</reference>
<evidence type="ECO:0000259" key="5">
    <source>
        <dbReference type="PROSITE" id="PS51842"/>
    </source>
</evidence>
<dbReference type="GO" id="GO:0005198">
    <property type="term" value="F:structural molecule activity"/>
    <property type="evidence" value="ECO:0007669"/>
    <property type="project" value="InterPro"/>
</dbReference>
<dbReference type="GO" id="GO:0005882">
    <property type="term" value="C:intermediate filament"/>
    <property type="evidence" value="ECO:0007669"/>
    <property type="project" value="UniProtKB-KW"/>
</dbReference>
<dbReference type="PANTHER" id="PTHR23239">
    <property type="entry name" value="INTERMEDIATE FILAMENT"/>
    <property type="match status" value="1"/>
</dbReference>
<dbReference type="GeneTree" id="ENSGT00950000182969"/>
<name>A0A0N8JX72_SCLFO</name>
<evidence type="ECO:0000313" key="7">
    <source>
        <dbReference type="Ensembl" id="ENSSFOP00015024888.1"/>
    </source>
</evidence>
<feature type="coiled-coil region" evidence="3">
    <location>
        <begin position="308"/>
        <end position="381"/>
    </location>
</feature>
<dbReference type="PRINTS" id="PR01248">
    <property type="entry name" value="TYPE1KERATIN"/>
</dbReference>
<sequence length="430" mass="47345">MASFSSSSFVSSGGSQKIAYSGLSSASMSGGSTRISTKRPPSVYGGAGGQGVRISSSASSIGGYGFGSGSFNLGQGLDLYLGGHEKTTMQNLNDRLASYLEKVRSLEKANSELELKIHKFLESKTSPAAHDTTAYEVTLHDLQNKIQSATQRNGSIIISLDNAKLAADDFRNKYESELTMRLSVEADVTGLKKALDDLTLARSDLEMQVEGLKEELVFLKKSHEENLLAEKSQMSGQVHVEVDAAPQEDLSKVMTEIREQYESIVAKNQKELEAWFQSKTEVLKKEVATHTESLQMHRSDITESKRIVESLEIELQSQLSLKASLESQLDDLEANYSMQLAGYQVQVSTLEEQLAQLRADLERQSKEYNMLLDVKTRLEMEIAEYRRLLDGEAAVMQSTKHTTRKVVTIVEEVVDGKVVSSTSSTVSTSE</sequence>
<dbReference type="Gene3D" id="1.20.5.1160">
    <property type="entry name" value="Vasodilator-stimulated phosphoprotein"/>
    <property type="match status" value="1"/>
</dbReference>
<keyword evidence="2 3" id="KW-0175">Coiled coil</keyword>
<evidence type="ECO:0000256" key="1">
    <source>
        <dbReference type="ARBA" id="ARBA00022754"/>
    </source>
</evidence>
<dbReference type="FunFam" id="1.20.5.170:FF:000002">
    <property type="entry name" value="Type I keratin KA11"/>
    <property type="match status" value="1"/>
</dbReference>
<evidence type="ECO:0000256" key="3">
    <source>
        <dbReference type="SAM" id="Coils"/>
    </source>
</evidence>
<dbReference type="GeneID" id="108941077"/>
<feature type="region of interest" description="Disordered" evidence="4">
    <location>
        <begin position="25"/>
        <end position="49"/>
    </location>
</feature>
<dbReference type="FunFam" id="1.20.5.500:FF:000001">
    <property type="entry name" value="Type II keratin 23"/>
    <property type="match status" value="1"/>
</dbReference>
<evidence type="ECO:0000313" key="9">
    <source>
        <dbReference type="Proteomes" id="UP000694397"/>
    </source>
</evidence>
<feature type="domain" description="IF rod" evidence="5">
    <location>
        <begin position="85"/>
        <end position="396"/>
    </location>
</feature>
<dbReference type="STRING" id="113540.ENSSFOP00015024888"/>
<dbReference type="Proteomes" id="UP000034805">
    <property type="component" value="Unassembled WGS sequence"/>
</dbReference>
<dbReference type="InterPro" id="IPR039008">
    <property type="entry name" value="IF_rod_dom"/>
</dbReference>
<dbReference type="Ensembl" id="ENSSFOT00015025162.2">
    <property type="protein sequence ID" value="ENSSFOP00015024888.1"/>
    <property type="gene ID" value="ENSSFOG00015016001.2"/>
</dbReference>
<evidence type="ECO:0000313" key="6">
    <source>
        <dbReference type="EMBL" id="KPP62929.1"/>
    </source>
</evidence>
<dbReference type="Gene3D" id="1.20.5.170">
    <property type="match status" value="1"/>
</dbReference>